<feature type="transmembrane region" description="Helical" evidence="1">
    <location>
        <begin position="141"/>
        <end position="174"/>
    </location>
</feature>
<keyword evidence="1" id="KW-0472">Membrane</keyword>
<feature type="transmembrane region" description="Helical" evidence="1">
    <location>
        <begin position="409"/>
        <end position="436"/>
    </location>
</feature>
<comment type="caution">
    <text evidence="3">The sequence shown here is derived from an EMBL/GenBank/DDBJ whole genome shotgun (WGS) entry which is preliminary data.</text>
</comment>
<feature type="transmembrane region" description="Helical" evidence="1">
    <location>
        <begin position="55"/>
        <end position="76"/>
    </location>
</feature>
<feature type="transmembrane region" description="Helical" evidence="1">
    <location>
        <begin position="20"/>
        <end position="43"/>
    </location>
</feature>
<dbReference type="RefSeq" id="WP_198881495.1">
    <property type="nucleotide sequence ID" value="NZ_JAEKJA010000005.1"/>
</dbReference>
<dbReference type="InterPro" id="IPR002823">
    <property type="entry name" value="DUF112_TM"/>
</dbReference>
<evidence type="ECO:0000313" key="4">
    <source>
        <dbReference type="Proteomes" id="UP000609531"/>
    </source>
</evidence>
<keyword evidence="4" id="KW-1185">Reference proteome</keyword>
<dbReference type="Proteomes" id="UP000609531">
    <property type="component" value="Unassembled WGS sequence"/>
</dbReference>
<dbReference type="PANTHER" id="PTHR35342">
    <property type="entry name" value="TRICARBOXYLIC TRANSPORT PROTEIN"/>
    <property type="match status" value="1"/>
</dbReference>
<dbReference type="PANTHER" id="PTHR35342:SF5">
    <property type="entry name" value="TRICARBOXYLIC TRANSPORT PROTEIN"/>
    <property type="match status" value="1"/>
</dbReference>
<feature type="transmembrane region" description="Helical" evidence="1">
    <location>
        <begin position="103"/>
        <end position="129"/>
    </location>
</feature>
<feature type="transmembrane region" description="Helical" evidence="1">
    <location>
        <begin position="456"/>
        <end position="481"/>
    </location>
</feature>
<feature type="domain" description="DUF112" evidence="2">
    <location>
        <begin position="14"/>
        <end position="431"/>
    </location>
</feature>
<reference evidence="3" key="1">
    <citation type="submission" date="2020-12" db="EMBL/GenBank/DDBJ databases">
        <title>Bacterial taxonomy.</title>
        <authorList>
            <person name="Pan X."/>
        </authorList>
    </citation>
    <scope>NUCLEOTIDE SEQUENCE</scope>
    <source>
        <strain evidence="3">B2012</strain>
    </source>
</reference>
<sequence>MLDILLTLLRPDTLLAMVGGTALGVVVGAIPGLGSILGLSVVLPFTFGMDALPSIVLLIGVYAGSVYGGSVSAILINMPGTPQSAATSLDGYPMAVGGQPGLAIGWATLASLVGGTFSAVVLMLIAAPVATFSLRFGPPEFFALTLMALTCVVAVSRGSVIKGLIAAVVGLFVAVVGSDPMTGDLRFDFGVLELSGGVNRVAVLIGLFALSEVFMQARSVDTPTAVDTSALAFRLPPWSAVAARLKTLLKSCLIGTGIGILPGTGATAASFISYVEAKRSGRFRANFGKGEPEGIIASEAANNAVTGGALVPSLALGIPGDAVTALIVSLLIVKGVQPGPFLFMRDPGFIHSLFAAFIIINILMALIGAALTGVFARILAVPTAILLGAITLFSMIGAYSLAGSGADVITCLVAGVVGFVLRLAGVPLAALAIGLVLGPLVEESLRQSLIMTDGSFVAIFLRPYSGAVLVLTVALLAAVTLGNRGERPQRTTDEVA</sequence>
<dbReference type="EMBL" id="JAEKJA010000005">
    <property type="protein sequence ID" value="MBJ3775615.1"/>
    <property type="molecule type" value="Genomic_DNA"/>
</dbReference>
<evidence type="ECO:0000313" key="3">
    <source>
        <dbReference type="EMBL" id="MBJ3775615.1"/>
    </source>
</evidence>
<dbReference type="AlphaFoldDB" id="A0A934MG56"/>
<name>A0A934MG56_9HYPH</name>
<evidence type="ECO:0000259" key="2">
    <source>
        <dbReference type="Pfam" id="PF01970"/>
    </source>
</evidence>
<gene>
    <name evidence="3" type="ORF">JCR33_07965</name>
</gene>
<dbReference type="Pfam" id="PF01970">
    <property type="entry name" value="TctA"/>
    <property type="match status" value="1"/>
</dbReference>
<organism evidence="3 4">
    <name type="scientific">Acuticoccus mangrovi</name>
    <dbReference type="NCBI Taxonomy" id="2796142"/>
    <lineage>
        <taxon>Bacteria</taxon>
        <taxon>Pseudomonadati</taxon>
        <taxon>Pseudomonadota</taxon>
        <taxon>Alphaproteobacteria</taxon>
        <taxon>Hyphomicrobiales</taxon>
        <taxon>Amorphaceae</taxon>
        <taxon>Acuticoccus</taxon>
    </lineage>
</organism>
<feature type="transmembrane region" description="Helical" evidence="1">
    <location>
        <begin position="252"/>
        <end position="275"/>
    </location>
</feature>
<accession>A0A934MG56</accession>
<keyword evidence="1" id="KW-0812">Transmembrane</keyword>
<keyword evidence="1" id="KW-1133">Transmembrane helix</keyword>
<proteinExistence type="predicted"/>
<feature type="transmembrane region" description="Helical" evidence="1">
    <location>
        <begin position="353"/>
        <end position="378"/>
    </location>
</feature>
<evidence type="ECO:0000256" key="1">
    <source>
        <dbReference type="SAM" id="Phobius"/>
    </source>
</evidence>
<feature type="transmembrane region" description="Helical" evidence="1">
    <location>
        <begin position="384"/>
        <end position="402"/>
    </location>
</feature>
<protein>
    <submittedName>
        <fullName evidence="3">Tripartite tricarboxylate transporter permease</fullName>
    </submittedName>
</protein>
<feature type="transmembrane region" description="Helical" evidence="1">
    <location>
        <begin position="314"/>
        <end position="333"/>
    </location>
</feature>
<feature type="transmembrane region" description="Helical" evidence="1">
    <location>
        <begin position="194"/>
        <end position="214"/>
    </location>
</feature>